<sequence length="154" mass="17700">MAISGLGKGYVAFSILHFLQFVFAITVCALYGVELDRTRKANEHADGRWVYAEVVGGLSALTAILYCIPFILRFALVWAWNMILFILWIALFGVFASMYIHQDARGNSDIQRLKNAVWVVLVNALLWLVGTFAHFIYWWGHRERRSRFTGRARV</sequence>
<dbReference type="AlphaFoldDB" id="A0AAN6TNE6"/>
<evidence type="ECO:0008006" key="4">
    <source>
        <dbReference type="Google" id="ProtNLM"/>
    </source>
</evidence>
<evidence type="ECO:0000313" key="3">
    <source>
        <dbReference type="Proteomes" id="UP001302812"/>
    </source>
</evidence>
<keyword evidence="1" id="KW-0472">Membrane</keyword>
<evidence type="ECO:0000256" key="1">
    <source>
        <dbReference type="SAM" id="Phobius"/>
    </source>
</evidence>
<reference evidence="2" key="2">
    <citation type="submission" date="2023-05" db="EMBL/GenBank/DDBJ databases">
        <authorList>
            <consortium name="Lawrence Berkeley National Laboratory"/>
            <person name="Steindorff A."/>
            <person name="Hensen N."/>
            <person name="Bonometti L."/>
            <person name="Westerberg I."/>
            <person name="Brannstrom I.O."/>
            <person name="Guillou S."/>
            <person name="Cros-Aarteil S."/>
            <person name="Calhoun S."/>
            <person name="Haridas S."/>
            <person name="Kuo A."/>
            <person name="Mondo S."/>
            <person name="Pangilinan J."/>
            <person name="Riley R."/>
            <person name="Labutti K."/>
            <person name="Andreopoulos B."/>
            <person name="Lipzen A."/>
            <person name="Chen C."/>
            <person name="Yanf M."/>
            <person name="Daum C."/>
            <person name="Ng V."/>
            <person name="Clum A."/>
            <person name="Ohm R."/>
            <person name="Martin F."/>
            <person name="Silar P."/>
            <person name="Natvig D."/>
            <person name="Lalanne C."/>
            <person name="Gautier V."/>
            <person name="Ament-Velasquez S.L."/>
            <person name="Kruys A."/>
            <person name="Hutchinson M.I."/>
            <person name="Powell A.J."/>
            <person name="Barry K."/>
            <person name="Miller A.N."/>
            <person name="Grigoriev I.V."/>
            <person name="Debuchy R."/>
            <person name="Gladieux P."/>
            <person name="Thoren M.H."/>
            <person name="Johannesson H."/>
        </authorList>
    </citation>
    <scope>NUCLEOTIDE SEQUENCE</scope>
    <source>
        <strain evidence="2">CBS 508.74</strain>
    </source>
</reference>
<feature type="transmembrane region" description="Helical" evidence="1">
    <location>
        <begin position="116"/>
        <end position="139"/>
    </location>
</feature>
<dbReference type="EMBL" id="MU853332">
    <property type="protein sequence ID" value="KAK4117675.1"/>
    <property type="molecule type" value="Genomic_DNA"/>
</dbReference>
<feature type="transmembrane region" description="Helical" evidence="1">
    <location>
        <begin position="78"/>
        <end position="100"/>
    </location>
</feature>
<protein>
    <recommendedName>
        <fullName evidence="4">MARVEL domain-containing protein</fullName>
    </recommendedName>
</protein>
<proteinExistence type="predicted"/>
<accession>A0AAN6TNE6</accession>
<keyword evidence="3" id="KW-1185">Reference proteome</keyword>
<organism evidence="2 3">
    <name type="scientific">Canariomyces notabilis</name>
    <dbReference type="NCBI Taxonomy" id="2074819"/>
    <lineage>
        <taxon>Eukaryota</taxon>
        <taxon>Fungi</taxon>
        <taxon>Dikarya</taxon>
        <taxon>Ascomycota</taxon>
        <taxon>Pezizomycotina</taxon>
        <taxon>Sordariomycetes</taxon>
        <taxon>Sordariomycetidae</taxon>
        <taxon>Sordariales</taxon>
        <taxon>Chaetomiaceae</taxon>
        <taxon>Canariomyces</taxon>
    </lineage>
</organism>
<reference evidence="2" key="1">
    <citation type="journal article" date="2023" name="Mol. Phylogenet. Evol.">
        <title>Genome-scale phylogeny and comparative genomics of the fungal order Sordariales.</title>
        <authorList>
            <person name="Hensen N."/>
            <person name="Bonometti L."/>
            <person name="Westerberg I."/>
            <person name="Brannstrom I.O."/>
            <person name="Guillou S."/>
            <person name="Cros-Aarteil S."/>
            <person name="Calhoun S."/>
            <person name="Haridas S."/>
            <person name="Kuo A."/>
            <person name="Mondo S."/>
            <person name="Pangilinan J."/>
            <person name="Riley R."/>
            <person name="LaButti K."/>
            <person name="Andreopoulos B."/>
            <person name="Lipzen A."/>
            <person name="Chen C."/>
            <person name="Yan M."/>
            <person name="Daum C."/>
            <person name="Ng V."/>
            <person name="Clum A."/>
            <person name="Steindorff A."/>
            <person name="Ohm R.A."/>
            <person name="Martin F."/>
            <person name="Silar P."/>
            <person name="Natvig D.O."/>
            <person name="Lalanne C."/>
            <person name="Gautier V."/>
            <person name="Ament-Velasquez S.L."/>
            <person name="Kruys A."/>
            <person name="Hutchinson M.I."/>
            <person name="Powell A.J."/>
            <person name="Barry K."/>
            <person name="Miller A.N."/>
            <person name="Grigoriev I.V."/>
            <person name="Debuchy R."/>
            <person name="Gladieux P."/>
            <person name="Hiltunen Thoren M."/>
            <person name="Johannesson H."/>
        </authorList>
    </citation>
    <scope>NUCLEOTIDE SEQUENCE</scope>
    <source>
        <strain evidence="2">CBS 508.74</strain>
    </source>
</reference>
<name>A0AAN6TNE6_9PEZI</name>
<dbReference type="RefSeq" id="XP_064675245.1">
    <property type="nucleotide sequence ID" value="XM_064814145.1"/>
</dbReference>
<comment type="caution">
    <text evidence="2">The sequence shown here is derived from an EMBL/GenBank/DDBJ whole genome shotgun (WGS) entry which is preliminary data.</text>
</comment>
<keyword evidence="1" id="KW-0812">Transmembrane</keyword>
<dbReference type="GeneID" id="89938270"/>
<dbReference type="Proteomes" id="UP001302812">
    <property type="component" value="Unassembled WGS sequence"/>
</dbReference>
<feature type="transmembrane region" description="Helical" evidence="1">
    <location>
        <begin position="12"/>
        <end position="33"/>
    </location>
</feature>
<keyword evidence="1" id="KW-1133">Transmembrane helix</keyword>
<dbReference type="PANTHER" id="PTHR42083:SF1">
    <property type="entry name" value="MARVEL DOMAIN-CONTAINING PROTEIN"/>
    <property type="match status" value="1"/>
</dbReference>
<gene>
    <name evidence="2" type="ORF">N656DRAFT_773860</name>
</gene>
<evidence type="ECO:0000313" key="2">
    <source>
        <dbReference type="EMBL" id="KAK4117675.1"/>
    </source>
</evidence>
<dbReference type="PANTHER" id="PTHR42083">
    <property type="entry name" value="MARVEL DOMAIN-CONTAINING PROTEIN"/>
    <property type="match status" value="1"/>
</dbReference>
<feature type="transmembrane region" description="Helical" evidence="1">
    <location>
        <begin position="54"/>
        <end position="72"/>
    </location>
</feature>